<name>A0A0D2VSG3_CAPO3</name>
<gene>
    <name evidence="4" type="ORF">CAOG_004728</name>
</gene>
<dbReference type="InParanoid" id="A0A0D2VSG3"/>
<dbReference type="GO" id="GO:0008380">
    <property type="term" value="P:RNA splicing"/>
    <property type="evidence" value="ECO:0007669"/>
    <property type="project" value="InterPro"/>
</dbReference>
<evidence type="ECO:0000256" key="2">
    <source>
        <dbReference type="ARBA" id="ARBA00009270"/>
    </source>
</evidence>
<dbReference type="AlphaFoldDB" id="A0A0D2VSG3"/>
<proteinExistence type="inferred from homology"/>
<evidence type="ECO:0000313" key="4">
    <source>
        <dbReference type="EMBL" id="KJE94027.1"/>
    </source>
</evidence>
<dbReference type="Proteomes" id="UP000008743">
    <property type="component" value="Unassembled WGS sequence"/>
</dbReference>
<organism evidence="4 5">
    <name type="scientific">Capsaspora owczarzaki (strain ATCC 30864)</name>
    <dbReference type="NCBI Taxonomy" id="595528"/>
    <lineage>
        <taxon>Eukaryota</taxon>
        <taxon>Filasterea</taxon>
        <taxon>Capsaspora</taxon>
    </lineage>
</organism>
<dbReference type="FunCoup" id="A0A0D2VSG3">
    <property type="interactions" value="555"/>
</dbReference>
<comment type="subcellular location">
    <subcellularLocation>
        <location evidence="1">Nucleus</location>
    </subcellularLocation>
</comment>
<keyword evidence="3" id="KW-0539">Nucleus</keyword>
<protein>
    <submittedName>
        <fullName evidence="4">Mago nashi protein</fullName>
    </submittedName>
</protein>
<comment type="similarity">
    <text evidence="2">Belongs to the mago nashi family.</text>
</comment>
<evidence type="ECO:0000256" key="3">
    <source>
        <dbReference type="ARBA" id="ARBA00023242"/>
    </source>
</evidence>
<dbReference type="OrthoDB" id="6495301at2759"/>
<dbReference type="Pfam" id="PF02792">
    <property type="entry name" value="Mago_nashi"/>
    <property type="match status" value="1"/>
</dbReference>
<dbReference type="PANTHER" id="PTHR12638">
    <property type="entry name" value="PROTEIN MAGO NASHI HOMOLOG"/>
    <property type="match status" value="1"/>
</dbReference>
<evidence type="ECO:0000313" key="5">
    <source>
        <dbReference type="Proteomes" id="UP000008743"/>
    </source>
</evidence>
<accession>A0A0D2VSG3</accession>
<sequence length="202" mass="22262">MHNAHLPLPLPYPLRGLRALGDFGGLGMGAGLLNSLQTQSGGCDQRLDVDLPHCSLTLSPSPSPSLPSALDLLALHLGLLRYANNTHYRGETIIRKQVYVSRAVLQELKRILADSEITREDGNMWPKPERSGGKQELDIEMDGVRKSFNVSVIGKLSDVDNSNDAEGLKIFFYLVQDLKAFVYSLISMHFKINPIPQQLGQA</sequence>
<dbReference type="PhylomeDB" id="A0A0D2VSG3"/>
<dbReference type="InterPro" id="IPR004023">
    <property type="entry name" value="Mago_nashi"/>
</dbReference>
<dbReference type="SUPFAM" id="SSF89817">
    <property type="entry name" value="Mago nashi protein"/>
    <property type="match status" value="1"/>
</dbReference>
<dbReference type="PANTHER" id="PTHR12638:SF0">
    <property type="entry name" value="MAGO HOMOLOG, EXON JUNCTION COMPLEX SUBUNIT-RELATED"/>
    <property type="match status" value="1"/>
</dbReference>
<dbReference type="EMBL" id="KE346366">
    <property type="protein sequence ID" value="KJE94027.1"/>
    <property type="molecule type" value="Genomic_DNA"/>
</dbReference>
<dbReference type="GO" id="GO:0035145">
    <property type="term" value="C:exon-exon junction complex"/>
    <property type="evidence" value="ECO:0007669"/>
    <property type="project" value="InterPro"/>
</dbReference>
<dbReference type="STRING" id="595528.A0A0D2VSG3"/>
<dbReference type="InterPro" id="IPR036605">
    <property type="entry name" value="Mago_nashi_sf"/>
</dbReference>
<keyword evidence="5" id="KW-1185">Reference proteome</keyword>
<evidence type="ECO:0000256" key="1">
    <source>
        <dbReference type="ARBA" id="ARBA00004123"/>
    </source>
</evidence>
<dbReference type="Gene3D" id="3.30.1560.10">
    <property type="entry name" value="Mago nashi"/>
    <property type="match status" value="1"/>
</dbReference>
<reference evidence="4" key="1">
    <citation type="submission" date="2011-02" db="EMBL/GenBank/DDBJ databases">
        <title>The Genome Sequence of Capsaspora owczarzaki ATCC 30864.</title>
        <authorList>
            <consortium name="The Broad Institute Genome Sequencing Platform"/>
            <person name="Russ C."/>
            <person name="Cuomo C."/>
            <person name="Burger G."/>
            <person name="Gray M.W."/>
            <person name="Holland P.W.H."/>
            <person name="King N."/>
            <person name="Lang F.B.F."/>
            <person name="Roger A.J."/>
            <person name="Ruiz-Trillo I."/>
            <person name="Young S.K."/>
            <person name="Zeng Q."/>
            <person name="Gargeya S."/>
            <person name="Alvarado L."/>
            <person name="Berlin A."/>
            <person name="Chapman S.B."/>
            <person name="Chen Z."/>
            <person name="Freedman E."/>
            <person name="Gellesch M."/>
            <person name="Goldberg J."/>
            <person name="Griggs A."/>
            <person name="Gujja S."/>
            <person name="Heilman E."/>
            <person name="Heiman D."/>
            <person name="Howarth C."/>
            <person name="Mehta T."/>
            <person name="Neiman D."/>
            <person name="Pearson M."/>
            <person name="Roberts A."/>
            <person name="Saif S."/>
            <person name="Shea T."/>
            <person name="Shenoy N."/>
            <person name="Sisk P."/>
            <person name="Stolte C."/>
            <person name="Sykes S."/>
            <person name="White J."/>
            <person name="Yandava C."/>
            <person name="Haas B."/>
            <person name="Nusbaum C."/>
            <person name="Birren B."/>
        </authorList>
    </citation>
    <scope>NUCLEOTIDE SEQUENCE</scope>
    <source>
        <strain evidence="4">ATCC 30864</strain>
    </source>
</reference>